<dbReference type="PROSITE" id="PS00175">
    <property type="entry name" value="PG_MUTASE"/>
    <property type="match status" value="1"/>
</dbReference>
<dbReference type="EMBL" id="CP068570">
    <property type="protein sequence ID" value="QQZ51917.1"/>
    <property type="molecule type" value="Genomic_DNA"/>
</dbReference>
<dbReference type="AlphaFoldDB" id="A0A974SBL1"/>
<protein>
    <submittedName>
        <fullName evidence="1">Histidine phosphatase family protein</fullName>
    </submittedName>
</protein>
<dbReference type="Gene3D" id="3.40.50.1240">
    <property type="entry name" value="Phosphoglycerate mutase-like"/>
    <property type="match status" value="1"/>
</dbReference>
<accession>A0A974SBL1</accession>
<evidence type="ECO:0000313" key="1">
    <source>
        <dbReference type="EMBL" id="QQZ51917.1"/>
    </source>
</evidence>
<organism evidence="1">
    <name type="scientific">Phenylobacterium glaciei</name>
    <dbReference type="NCBI Taxonomy" id="2803784"/>
    <lineage>
        <taxon>Bacteria</taxon>
        <taxon>Pseudomonadati</taxon>
        <taxon>Pseudomonadota</taxon>
        <taxon>Alphaproteobacteria</taxon>
        <taxon>Caulobacterales</taxon>
        <taxon>Caulobacteraceae</taxon>
        <taxon>Phenylobacterium</taxon>
    </lineage>
</organism>
<dbReference type="InterPro" id="IPR013078">
    <property type="entry name" value="His_Pase_superF_clade-1"/>
</dbReference>
<dbReference type="GO" id="GO:0003824">
    <property type="term" value="F:catalytic activity"/>
    <property type="evidence" value="ECO:0007669"/>
    <property type="project" value="InterPro"/>
</dbReference>
<gene>
    <name evidence="1" type="ORF">JKL49_06315</name>
</gene>
<dbReference type="InterPro" id="IPR029033">
    <property type="entry name" value="His_PPase_superfam"/>
</dbReference>
<dbReference type="InterPro" id="IPR001345">
    <property type="entry name" value="PG/BPGM_mutase_AS"/>
</dbReference>
<reference evidence="1" key="1">
    <citation type="submission" date="2021-01" db="EMBL/GenBank/DDBJ databases">
        <title>Genome sequence of Phenylobacterium sp. 20VBR1 isolated from a valley glaceir, Ny-Alesund, Svalbard.</title>
        <authorList>
            <person name="Thomas F.A."/>
            <person name="Krishnan K.P."/>
            <person name="Sinha R.K."/>
        </authorList>
    </citation>
    <scope>NUCLEOTIDE SEQUENCE</scope>
    <source>
        <strain evidence="1">20VBR1</strain>
    </source>
</reference>
<proteinExistence type="predicted"/>
<dbReference type="Pfam" id="PF00300">
    <property type="entry name" value="His_Phos_1"/>
    <property type="match status" value="1"/>
</dbReference>
<name>A0A974SBL1_9CAUL</name>
<sequence length="25" mass="2850">MIYLVRHGQTESNLARRYQGASDSP</sequence>
<dbReference type="SUPFAM" id="SSF53254">
    <property type="entry name" value="Phosphoglycerate mutase-like"/>
    <property type="match status" value="1"/>
</dbReference>